<dbReference type="EMBL" id="FQZH01000002">
    <property type="protein sequence ID" value="SHJ24135.1"/>
    <property type="molecule type" value="Genomic_DNA"/>
</dbReference>
<dbReference type="InterPro" id="IPR050695">
    <property type="entry name" value="N-acetylmuramoyl_amidase_3"/>
</dbReference>
<dbReference type="FunFam" id="3.40.630.40:FF:000005">
    <property type="entry name" value="N-acetylmuramoyl-L-alanine amidase (AmiA)"/>
    <property type="match status" value="1"/>
</dbReference>
<evidence type="ECO:0000256" key="2">
    <source>
        <dbReference type="ARBA" id="ARBA00011901"/>
    </source>
</evidence>
<evidence type="ECO:0000313" key="6">
    <source>
        <dbReference type="EMBL" id="SHJ24135.1"/>
    </source>
</evidence>
<feature type="signal peptide" evidence="4">
    <location>
        <begin position="1"/>
        <end position="24"/>
    </location>
</feature>
<organism evidence="6 7">
    <name type="scientific">Flavobacterium haoranii</name>
    <dbReference type="NCBI Taxonomy" id="683124"/>
    <lineage>
        <taxon>Bacteria</taxon>
        <taxon>Pseudomonadati</taxon>
        <taxon>Bacteroidota</taxon>
        <taxon>Flavobacteriia</taxon>
        <taxon>Flavobacteriales</taxon>
        <taxon>Flavobacteriaceae</taxon>
        <taxon>Flavobacterium</taxon>
    </lineage>
</organism>
<dbReference type="STRING" id="683124.SAMN05444337_1606"/>
<keyword evidence="7" id="KW-1185">Reference proteome</keyword>
<proteinExistence type="predicted"/>
<dbReference type="Proteomes" id="UP000184232">
    <property type="component" value="Unassembled WGS sequence"/>
</dbReference>
<dbReference type="InterPro" id="IPR002508">
    <property type="entry name" value="MurNAc-LAA_cat"/>
</dbReference>
<keyword evidence="4" id="KW-0732">Signal</keyword>
<dbReference type="Pfam" id="PF01520">
    <property type="entry name" value="Amidase_3"/>
    <property type="match status" value="1"/>
</dbReference>
<keyword evidence="3" id="KW-0378">Hydrolase</keyword>
<dbReference type="GO" id="GO:0009253">
    <property type="term" value="P:peptidoglycan catabolic process"/>
    <property type="evidence" value="ECO:0007669"/>
    <property type="project" value="InterPro"/>
</dbReference>
<evidence type="ECO:0000256" key="3">
    <source>
        <dbReference type="ARBA" id="ARBA00022801"/>
    </source>
</evidence>
<dbReference type="OrthoDB" id="9806267at2"/>
<dbReference type="PANTHER" id="PTHR30404:SF0">
    <property type="entry name" value="N-ACETYLMURAMOYL-L-ALANINE AMIDASE AMIC"/>
    <property type="match status" value="1"/>
</dbReference>
<accession>A0A1M6HPJ8</accession>
<comment type="catalytic activity">
    <reaction evidence="1">
        <text>Hydrolyzes the link between N-acetylmuramoyl residues and L-amino acid residues in certain cell-wall glycopeptides.</text>
        <dbReference type="EC" id="3.5.1.28"/>
    </reaction>
</comment>
<dbReference type="GO" id="GO:0030288">
    <property type="term" value="C:outer membrane-bounded periplasmic space"/>
    <property type="evidence" value="ECO:0007669"/>
    <property type="project" value="TreeGrafter"/>
</dbReference>
<dbReference type="CDD" id="cd02696">
    <property type="entry name" value="MurNAc-LAA"/>
    <property type="match status" value="1"/>
</dbReference>
<reference evidence="6 7" key="1">
    <citation type="submission" date="2016-11" db="EMBL/GenBank/DDBJ databases">
        <authorList>
            <person name="Jaros S."/>
            <person name="Januszkiewicz K."/>
            <person name="Wedrychowicz H."/>
        </authorList>
    </citation>
    <scope>NUCLEOTIDE SEQUENCE [LARGE SCALE GENOMIC DNA]</scope>
    <source>
        <strain evidence="6 7">DSM 22807</strain>
    </source>
</reference>
<name>A0A1M6HPJ8_9FLAO</name>
<protein>
    <recommendedName>
        <fullName evidence="2">N-acetylmuramoyl-L-alanine amidase</fullName>
        <ecNumber evidence="2">3.5.1.28</ecNumber>
    </recommendedName>
</protein>
<gene>
    <name evidence="6" type="ORF">SAMN05444337_1606</name>
</gene>
<feature type="chain" id="PRO_5012206607" description="N-acetylmuramoyl-L-alanine amidase" evidence="4">
    <location>
        <begin position="25"/>
        <end position="373"/>
    </location>
</feature>
<dbReference type="SMART" id="SM00646">
    <property type="entry name" value="Ami_3"/>
    <property type="match status" value="1"/>
</dbReference>
<evidence type="ECO:0000256" key="1">
    <source>
        <dbReference type="ARBA" id="ARBA00001561"/>
    </source>
</evidence>
<feature type="domain" description="MurNAc-LAA" evidence="5">
    <location>
        <begin position="90"/>
        <end position="249"/>
    </location>
</feature>
<sequence length="373" mass="41838">MKLKNFSLLLIILSLLQIQNLAYAQKSKFKVVLDAGHGGKDTGKNAHGFLEKNIALEITKKVGNILDREKDVTLVFTRKTDVFVELTERANIANRNDADLFVSIHCNSAGKNFAPYGTETFVMGMSRTNLNFDVAKSENSVIFLEKDYQEKYNGFDPNKPESLIGLKILQEEYLYQSIELASRIESNFTDKLGRKSRGVKQQPLWVLDASYMPSVLIETGFVTNVEEGTYLNSDKGQNEIAQAIADAILSYKKDFFNSTSSTYEEAPKKDASKTEVVNEKTTSEIVSNNKGVIFKVQISASSKKLETKASNFKGLSPIDREQSGKLYKYFYANESSYEQIKNRLEEAKKKGYDSAFIVAYKDGVKISLADALK</sequence>
<dbReference type="EC" id="3.5.1.28" evidence="2"/>
<dbReference type="AlphaFoldDB" id="A0A1M6HPJ8"/>
<evidence type="ECO:0000256" key="4">
    <source>
        <dbReference type="SAM" id="SignalP"/>
    </source>
</evidence>
<evidence type="ECO:0000259" key="5">
    <source>
        <dbReference type="SMART" id="SM00646"/>
    </source>
</evidence>
<dbReference type="PANTHER" id="PTHR30404">
    <property type="entry name" value="N-ACETYLMURAMOYL-L-ALANINE AMIDASE"/>
    <property type="match status" value="1"/>
</dbReference>
<dbReference type="Gene3D" id="3.40.630.40">
    <property type="entry name" value="Zn-dependent exopeptidases"/>
    <property type="match status" value="1"/>
</dbReference>
<dbReference type="RefSeq" id="WP_072783774.1">
    <property type="nucleotide sequence ID" value="NZ_CP045292.1"/>
</dbReference>
<dbReference type="SUPFAM" id="SSF53187">
    <property type="entry name" value="Zn-dependent exopeptidases"/>
    <property type="match status" value="1"/>
</dbReference>
<dbReference type="GO" id="GO:0008745">
    <property type="term" value="F:N-acetylmuramoyl-L-alanine amidase activity"/>
    <property type="evidence" value="ECO:0007669"/>
    <property type="project" value="UniProtKB-EC"/>
</dbReference>
<evidence type="ECO:0000313" key="7">
    <source>
        <dbReference type="Proteomes" id="UP000184232"/>
    </source>
</evidence>